<protein>
    <submittedName>
        <fullName evidence="12">T-cell surface glycoprotein CD1a-like isoform X1</fullName>
    </submittedName>
</protein>
<feature type="transmembrane region" description="Helical" evidence="9">
    <location>
        <begin position="389"/>
        <end position="411"/>
    </location>
</feature>
<keyword evidence="6" id="KW-0325">Glycoprotein</keyword>
<dbReference type="Proteomes" id="UP001165780">
    <property type="component" value="Unplaced"/>
</dbReference>
<evidence type="ECO:0000259" key="10">
    <source>
        <dbReference type="PROSITE" id="PS50835"/>
    </source>
</evidence>
<dbReference type="GO" id="GO:0009897">
    <property type="term" value="C:external side of plasma membrane"/>
    <property type="evidence" value="ECO:0007669"/>
    <property type="project" value="TreeGrafter"/>
</dbReference>
<dbReference type="Pfam" id="PF07654">
    <property type="entry name" value="C1-set"/>
    <property type="match status" value="1"/>
</dbReference>
<dbReference type="InterPro" id="IPR050208">
    <property type="entry name" value="MHC_class-I_related"/>
</dbReference>
<dbReference type="FunFam" id="2.60.40.10:FF:000254">
    <property type="entry name" value="Antigen-presenting glycoprotein CD1d1"/>
    <property type="match status" value="1"/>
</dbReference>
<dbReference type="AlphaFoldDB" id="A0A9V1EU61"/>
<dbReference type="GO" id="GO:0048007">
    <property type="term" value="P:antigen processing and presentation, exogenous lipid antigen via MHC class Ib"/>
    <property type="evidence" value="ECO:0007669"/>
    <property type="project" value="TreeGrafter"/>
</dbReference>
<evidence type="ECO:0000256" key="1">
    <source>
        <dbReference type="ARBA" id="ARBA00004251"/>
    </source>
</evidence>
<keyword evidence="5 9" id="KW-0472">Membrane</keyword>
<dbReference type="InterPro" id="IPR036179">
    <property type="entry name" value="Ig-like_dom_sf"/>
</dbReference>
<accession>A0A9V1EU61</accession>
<dbReference type="GO" id="GO:0030884">
    <property type="term" value="F:exogenous lipid antigen binding"/>
    <property type="evidence" value="ECO:0007669"/>
    <property type="project" value="TreeGrafter"/>
</dbReference>
<organism evidence="11 12">
    <name type="scientific">Panthera pardus</name>
    <name type="common">Leopard</name>
    <name type="synonym">Felis pardus</name>
    <dbReference type="NCBI Taxonomy" id="9691"/>
    <lineage>
        <taxon>Eukaryota</taxon>
        <taxon>Metazoa</taxon>
        <taxon>Chordata</taxon>
        <taxon>Craniata</taxon>
        <taxon>Vertebrata</taxon>
        <taxon>Euteleostomi</taxon>
        <taxon>Mammalia</taxon>
        <taxon>Eutheria</taxon>
        <taxon>Laurasiatheria</taxon>
        <taxon>Carnivora</taxon>
        <taxon>Feliformia</taxon>
        <taxon>Felidae</taxon>
        <taxon>Pantherinae</taxon>
        <taxon>Panthera</taxon>
    </lineage>
</organism>
<dbReference type="GO" id="GO:0005615">
    <property type="term" value="C:extracellular space"/>
    <property type="evidence" value="ECO:0007669"/>
    <property type="project" value="TreeGrafter"/>
</dbReference>
<dbReference type="KEGG" id="ppad:109257280"/>
<proteinExistence type="predicted"/>
<dbReference type="CDD" id="cd21029">
    <property type="entry name" value="IgC1_CD1"/>
    <property type="match status" value="1"/>
</dbReference>
<name>A0A9V1EU61_PANPR</name>
<feature type="region of interest" description="Disordered" evidence="8">
    <location>
        <begin position="424"/>
        <end position="445"/>
    </location>
</feature>
<evidence type="ECO:0000256" key="4">
    <source>
        <dbReference type="ARBA" id="ARBA00022859"/>
    </source>
</evidence>
<keyword evidence="9" id="KW-1133">Transmembrane helix</keyword>
<keyword evidence="7" id="KW-0393">Immunoglobulin domain</keyword>
<evidence type="ECO:0000256" key="5">
    <source>
        <dbReference type="ARBA" id="ARBA00023136"/>
    </source>
</evidence>
<keyword evidence="11" id="KW-1185">Reference proteome</keyword>
<dbReference type="GO" id="GO:0006955">
    <property type="term" value="P:immune response"/>
    <property type="evidence" value="ECO:0007669"/>
    <property type="project" value="TreeGrafter"/>
</dbReference>
<evidence type="ECO:0000313" key="12">
    <source>
        <dbReference type="RefSeq" id="XP_019288835.1"/>
    </source>
</evidence>
<dbReference type="InterPro" id="IPR037055">
    <property type="entry name" value="MHC_I-like_Ag-recog_sf"/>
</dbReference>
<dbReference type="InterPro" id="IPR011161">
    <property type="entry name" value="MHC_I-like_Ag-recog"/>
</dbReference>
<dbReference type="PANTHER" id="PTHR16675:SF160">
    <property type="entry name" value="T-CELL SURFACE GLYCOPROTEIN CD1A"/>
    <property type="match status" value="1"/>
</dbReference>
<evidence type="ECO:0000313" key="11">
    <source>
        <dbReference type="Proteomes" id="UP001165780"/>
    </source>
</evidence>
<dbReference type="GO" id="GO:0001916">
    <property type="term" value="P:positive regulation of T cell mediated cytotoxicity"/>
    <property type="evidence" value="ECO:0007669"/>
    <property type="project" value="TreeGrafter"/>
</dbReference>
<dbReference type="PROSITE" id="PS50835">
    <property type="entry name" value="IG_LIKE"/>
    <property type="match status" value="1"/>
</dbReference>
<evidence type="ECO:0000256" key="6">
    <source>
        <dbReference type="ARBA" id="ARBA00023180"/>
    </source>
</evidence>
<dbReference type="RefSeq" id="XP_019288835.1">
    <property type="nucleotide sequence ID" value="XM_019433290.2"/>
</dbReference>
<gene>
    <name evidence="12" type="primary">LOC109257280</name>
</gene>
<dbReference type="GO" id="GO:0010008">
    <property type="term" value="C:endosome membrane"/>
    <property type="evidence" value="ECO:0007669"/>
    <property type="project" value="UniProtKB-SubCell"/>
</dbReference>
<dbReference type="OrthoDB" id="8890485at2759"/>
<dbReference type="SUPFAM" id="SSF54452">
    <property type="entry name" value="MHC antigen-recognition domain"/>
    <property type="match status" value="1"/>
</dbReference>
<sequence>MLIFMVGLDSGFLDQFFVFLQNAACHLRLGSSGPERHLQLPACRVPWAPDVLQAVLLEKLLEDFHQEDLCSCHITGSAAPARAGEGPCGPWGLPAILPQGLENCTLYKDFQEPISFRIILTSSFYNRARTQNQGSAWLGQLQTHGWDSKTGAFIFLRPWSRGNFSNEKFMELEKLFYSYSIRFLQVFQDHVSQWQLEYPFQVQLEGGCELHLGEASVGFVEIAYQGSDLMSFQNTSWWPSPKGGRRTEEVCTLFNRFYVINEIIHTLFSDTCPQFLLGLLDAGKAYLKRQVRPEAWLSTGPSPGPGRLLLVCHVSGFYPKPVWVTWMRGEQEHQGTRRGEVLPHADGTWYLQTSLDVEAREAAGLSCRVRHSSLEGQDIVLYWEQHRPVGLVFLAVIVPLVLLAGLAFWLWKRWKSHWRPQCTGLPPERDPSSPSSSTYLNPAQW</sequence>
<keyword evidence="4" id="KW-0391">Immunity</keyword>
<dbReference type="InterPro" id="IPR013783">
    <property type="entry name" value="Ig-like_fold"/>
</dbReference>
<feature type="domain" description="Ig-like" evidence="10">
    <location>
        <begin position="273"/>
        <end position="380"/>
    </location>
</feature>
<evidence type="ECO:0000256" key="2">
    <source>
        <dbReference type="ARBA" id="ARBA00004608"/>
    </source>
</evidence>
<dbReference type="SUPFAM" id="SSF48726">
    <property type="entry name" value="Immunoglobulin"/>
    <property type="match status" value="1"/>
</dbReference>
<dbReference type="GO" id="GO:0030883">
    <property type="term" value="F:endogenous lipid antigen binding"/>
    <property type="evidence" value="ECO:0007669"/>
    <property type="project" value="TreeGrafter"/>
</dbReference>
<dbReference type="Pfam" id="PF16497">
    <property type="entry name" value="MHC_I_3"/>
    <property type="match status" value="1"/>
</dbReference>
<dbReference type="InterPro" id="IPR003597">
    <property type="entry name" value="Ig_C1-set"/>
</dbReference>
<dbReference type="GeneID" id="109257280"/>
<dbReference type="GO" id="GO:0048006">
    <property type="term" value="P:antigen processing and presentation, endogenous lipid antigen via MHC class Ib"/>
    <property type="evidence" value="ECO:0007669"/>
    <property type="project" value="TreeGrafter"/>
</dbReference>
<dbReference type="FunFam" id="3.30.500.10:FF:000002">
    <property type="entry name" value="Antigen-presenting glycoprotein CD1d1"/>
    <property type="match status" value="1"/>
</dbReference>
<dbReference type="SMART" id="SM00407">
    <property type="entry name" value="IGc1"/>
    <property type="match status" value="1"/>
</dbReference>
<dbReference type="PANTHER" id="PTHR16675">
    <property type="entry name" value="MHC CLASS I-RELATED"/>
    <property type="match status" value="1"/>
</dbReference>
<evidence type="ECO:0000256" key="8">
    <source>
        <dbReference type="SAM" id="MobiDB-lite"/>
    </source>
</evidence>
<keyword evidence="3" id="KW-0967">Endosome</keyword>
<dbReference type="Gene3D" id="3.30.500.10">
    <property type="entry name" value="MHC class I-like antigen recognition-like"/>
    <property type="match status" value="1"/>
</dbReference>
<evidence type="ECO:0000256" key="3">
    <source>
        <dbReference type="ARBA" id="ARBA00022753"/>
    </source>
</evidence>
<dbReference type="InterPro" id="IPR011162">
    <property type="entry name" value="MHC_I/II-like_Ag-recog"/>
</dbReference>
<evidence type="ECO:0000256" key="9">
    <source>
        <dbReference type="SAM" id="Phobius"/>
    </source>
</evidence>
<dbReference type="GO" id="GO:0071723">
    <property type="term" value="F:lipopeptide binding"/>
    <property type="evidence" value="ECO:0007669"/>
    <property type="project" value="TreeGrafter"/>
</dbReference>
<dbReference type="InterPro" id="IPR007110">
    <property type="entry name" value="Ig-like_dom"/>
</dbReference>
<keyword evidence="9" id="KW-0812">Transmembrane</keyword>
<evidence type="ECO:0000256" key="7">
    <source>
        <dbReference type="ARBA" id="ARBA00023319"/>
    </source>
</evidence>
<dbReference type="Gene3D" id="2.60.40.10">
    <property type="entry name" value="Immunoglobulins"/>
    <property type="match status" value="1"/>
</dbReference>
<comment type="subcellular location">
    <subcellularLocation>
        <location evidence="1">Cell membrane</location>
        <topology evidence="1">Single-pass type I membrane protein</topology>
    </subcellularLocation>
    <subcellularLocation>
        <location evidence="2">Endosome membrane</location>
    </subcellularLocation>
</comment>
<reference evidence="12" key="1">
    <citation type="submission" date="2025-08" db="UniProtKB">
        <authorList>
            <consortium name="RefSeq"/>
        </authorList>
    </citation>
    <scope>IDENTIFICATION</scope>
    <source>
        <tissue evidence="12">Whole blood</tissue>
    </source>
</reference>